<dbReference type="SUPFAM" id="SSF51206">
    <property type="entry name" value="cAMP-binding domain-like"/>
    <property type="match status" value="1"/>
</dbReference>
<dbReference type="Proteomes" id="UP000823891">
    <property type="component" value="Unassembled WGS sequence"/>
</dbReference>
<evidence type="ECO:0000313" key="7">
    <source>
        <dbReference type="Proteomes" id="UP000823891"/>
    </source>
</evidence>
<keyword evidence="3" id="KW-0804">Transcription</keyword>
<dbReference type="InterPro" id="IPR018490">
    <property type="entry name" value="cNMP-bd_dom_sf"/>
</dbReference>
<dbReference type="Pfam" id="PF00027">
    <property type="entry name" value="cNMP_binding"/>
    <property type="match status" value="1"/>
</dbReference>
<feature type="domain" description="Cyclic nucleotide-binding" evidence="4">
    <location>
        <begin position="27"/>
        <end position="112"/>
    </location>
</feature>
<dbReference type="InterPro" id="IPR036390">
    <property type="entry name" value="WH_DNA-bd_sf"/>
</dbReference>
<sequence length="223" mass="25939">MLTPRYFFADDFRQFYEYFLSQPHAAKTFRKGDYLWKPGQPYEKIHYIISGAAIHFADHENGRRKIISFHGAGTVFPGYRQYDYKIELSLITVALSDMKVLEFTKDQFQKMFETNTALSEQVVNWHSMYINRFLFEIVHQEYNPSFVKICNLLYLLTSNQPACSGLVIDMTQEELAEILGLSRIQLTRGLSDLRKQNIISTTRGKVHVIDLPALARFCTSETL</sequence>
<dbReference type="InterPro" id="IPR012318">
    <property type="entry name" value="HTH_CRP"/>
</dbReference>
<evidence type="ECO:0000259" key="4">
    <source>
        <dbReference type="PROSITE" id="PS50042"/>
    </source>
</evidence>
<dbReference type="InterPro" id="IPR036388">
    <property type="entry name" value="WH-like_DNA-bd_sf"/>
</dbReference>
<evidence type="ECO:0000313" key="6">
    <source>
        <dbReference type="EMBL" id="HJC25554.1"/>
    </source>
</evidence>
<gene>
    <name evidence="6" type="ORF">H9761_17975</name>
</gene>
<protein>
    <submittedName>
        <fullName evidence="6">Crp/Fnr family transcriptional regulator</fullName>
    </submittedName>
</protein>
<reference evidence="6" key="1">
    <citation type="journal article" date="2021" name="PeerJ">
        <title>Extensive microbial diversity within the chicken gut microbiome revealed by metagenomics and culture.</title>
        <authorList>
            <person name="Gilroy R."/>
            <person name="Ravi A."/>
            <person name="Getino M."/>
            <person name="Pursley I."/>
            <person name="Horton D.L."/>
            <person name="Alikhan N.F."/>
            <person name="Baker D."/>
            <person name="Gharbi K."/>
            <person name="Hall N."/>
            <person name="Watson M."/>
            <person name="Adriaenssens E.M."/>
            <person name="Foster-Nyarko E."/>
            <person name="Jarju S."/>
            <person name="Secka A."/>
            <person name="Antonio M."/>
            <person name="Oren A."/>
            <person name="Chaudhuri R.R."/>
            <person name="La Ragione R."/>
            <person name="Hildebrand F."/>
            <person name="Pallen M.J."/>
        </authorList>
    </citation>
    <scope>NUCLEOTIDE SEQUENCE</scope>
    <source>
        <strain evidence="6">USAMLcec2-132</strain>
    </source>
</reference>
<dbReference type="PROSITE" id="PS51063">
    <property type="entry name" value="HTH_CRP_2"/>
    <property type="match status" value="1"/>
</dbReference>
<evidence type="ECO:0000256" key="2">
    <source>
        <dbReference type="ARBA" id="ARBA00023125"/>
    </source>
</evidence>
<dbReference type="InterPro" id="IPR014710">
    <property type="entry name" value="RmlC-like_jellyroll"/>
</dbReference>
<dbReference type="Gene3D" id="1.10.10.10">
    <property type="entry name" value="Winged helix-like DNA-binding domain superfamily/Winged helix DNA-binding domain"/>
    <property type="match status" value="1"/>
</dbReference>
<evidence type="ECO:0000256" key="1">
    <source>
        <dbReference type="ARBA" id="ARBA00023015"/>
    </source>
</evidence>
<accession>A0A9D2NJK2</accession>
<keyword evidence="2" id="KW-0238">DNA-binding</keyword>
<dbReference type="InterPro" id="IPR000595">
    <property type="entry name" value="cNMP-bd_dom"/>
</dbReference>
<dbReference type="SMART" id="SM00419">
    <property type="entry name" value="HTH_CRP"/>
    <property type="match status" value="1"/>
</dbReference>
<organism evidence="6 7">
    <name type="scientific">Candidatus Eisenbergiella merdavium</name>
    <dbReference type="NCBI Taxonomy" id="2838551"/>
    <lineage>
        <taxon>Bacteria</taxon>
        <taxon>Bacillati</taxon>
        <taxon>Bacillota</taxon>
        <taxon>Clostridia</taxon>
        <taxon>Lachnospirales</taxon>
        <taxon>Lachnospiraceae</taxon>
        <taxon>Eisenbergiella</taxon>
    </lineage>
</organism>
<dbReference type="AlphaFoldDB" id="A0A9D2NJK2"/>
<name>A0A9D2NJK2_9FIRM</name>
<dbReference type="Gene3D" id="2.60.120.10">
    <property type="entry name" value="Jelly Rolls"/>
    <property type="match status" value="1"/>
</dbReference>
<dbReference type="GO" id="GO:0006355">
    <property type="term" value="P:regulation of DNA-templated transcription"/>
    <property type="evidence" value="ECO:0007669"/>
    <property type="project" value="InterPro"/>
</dbReference>
<reference evidence="6" key="2">
    <citation type="submission" date="2021-04" db="EMBL/GenBank/DDBJ databases">
        <authorList>
            <person name="Gilroy R."/>
        </authorList>
    </citation>
    <scope>NUCLEOTIDE SEQUENCE</scope>
    <source>
        <strain evidence="6">USAMLcec2-132</strain>
    </source>
</reference>
<proteinExistence type="predicted"/>
<keyword evidence="1" id="KW-0805">Transcription regulation</keyword>
<evidence type="ECO:0000256" key="3">
    <source>
        <dbReference type="ARBA" id="ARBA00023163"/>
    </source>
</evidence>
<dbReference type="GO" id="GO:0003677">
    <property type="term" value="F:DNA binding"/>
    <property type="evidence" value="ECO:0007669"/>
    <property type="project" value="UniProtKB-KW"/>
</dbReference>
<dbReference type="EMBL" id="DWWS01000067">
    <property type="protein sequence ID" value="HJC25554.1"/>
    <property type="molecule type" value="Genomic_DNA"/>
</dbReference>
<dbReference type="PROSITE" id="PS50042">
    <property type="entry name" value="CNMP_BINDING_3"/>
    <property type="match status" value="1"/>
</dbReference>
<feature type="domain" description="HTH crp-type" evidence="5">
    <location>
        <begin position="143"/>
        <end position="212"/>
    </location>
</feature>
<evidence type="ECO:0000259" key="5">
    <source>
        <dbReference type="PROSITE" id="PS51063"/>
    </source>
</evidence>
<dbReference type="CDD" id="cd00038">
    <property type="entry name" value="CAP_ED"/>
    <property type="match status" value="1"/>
</dbReference>
<comment type="caution">
    <text evidence="6">The sequence shown here is derived from an EMBL/GenBank/DDBJ whole genome shotgun (WGS) entry which is preliminary data.</text>
</comment>
<dbReference type="SUPFAM" id="SSF46785">
    <property type="entry name" value="Winged helix' DNA-binding domain"/>
    <property type="match status" value="1"/>
</dbReference>
<dbReference type="Pfam" id="PF13545">
    <property type="entry name" value="HTH_Crp_2"/>
    <property type="match status" value="1"/>
</dbReference>